<name>A0A7M3MGJ1_9BACT</name>
<evidence type="ECO:0000313" key="6">
    <source>
        <dbReference type="Proteomes" id="UP000448292"/>
    </source>
</evidence>
<evidence type="ECO:0000256" key="1">
    <source>
        <dbReference type="ARBA" id="ARBA00022723"/>
    </source>
</evidence>
<gene>
    <name evidence="5" type="ORF">DPQ33_07110</name>
</gene>
<dbReference type="Gene3D" id="1.10.1060.10">
    <property type="entry name" value="Alpha-helical ferredoxin"/>
    <property type="match status" value="1"/>
</dbReference>
<comment type="caution">
    <text evidence="5">The sequence shown here is derived from an EMBL/GenBank/DDBJ whole genome shotgun (WGS) entry which is preliminary data.</text>
</comment>
<sequence length="358" mass="40170">MSQARFLPYDAVTDWLRKIAETMRVTAPVREGNSVVFRDFDPEEPLVLGHQSAASPKSVVFPQLEYLFRYKTDRTADENGVRQITLEPIYPDEDVFVFGANPCGARGLTTLDPVFINDEYVDPYYKARRERSIIASIVCTLPGDACFCHWVGGNPNDPVGSDLVLTPIEGGYLVRAHSEKGEKLAAGLDKADAREEQAAQQVEDAVLATLDPPPDLTDCPDVMENVFDDMELWEQVSDKCIYCGACTYYCPTCYCFNITDEASGIAGERIRSWDSCMFPTYTREASGHNPRPTKAHRFRNRILHKFSYYPKLYNRVFSCTGCGRCIRMCPTTVDIRDAVLRVKEAATKDESAKEVSDG</sequence>
<evidence type="ECO:0000256" key="3">
    <source>
        <dbReference type="ARBA" id="ARBA00023014"/>
    </source>
</evidence>
<dbReference type="PANTHER" id="PTHR40447">
    <property type="entry name" value="ANAEROBIC SULFITE REDUCTASE SUBUNIT A"/>
    <property type="match status" value="1"/>
</dbReference>
<dbReference type="PROSITE" id="PS00198">
    <property type="entry name" value="4FE4S_FER_1"/>
    <property type="match status" value="2"/>
</dbReference>
<dbReference type="InterPro" id="IPR009051">
    <property type="entry name" value="Helical_ferredxn"/>
</dbReference>
<dbReference type="Proteomes" id="UP000448292">
    <property type="component" value="Unassembled WGS sequence"/>
</dbReference>
<feature type="domain" description="4Fe-4S ferredoxin-type" evidence="4">
    <location>
        <begin position="231"/>
        <end position="261"/>
    </location>
</feature>
<dbReference type="Pfam" id="PF17179">
    <property type="entry name" value="Fer4_22"/>
    <property type="match status" value="1"/>
</dbReference>
<evidence type="ECO:0000313" key="5">
    <source>
        <dbReference type="EMBL" id="TVM17873.1"/>
    </source>
</evidence>
<dbReference type="InterPro" id="IPR017896">
    <property type="entry name" value="4Fe4S_Fe-S-bd"/>
</dbReference>
<keyword evidence="2" id="KW-0408">Iron</keyword>
<keyword evidence="1" id="KW-0479">Metal-binding</keyword>
<protein>
    <submittedName>
        <fullName evidence="5">Hydrogenase</fullName>
    </submittedName>
</protein>
<keyword evidence="3" id="KW-0411">Iron-sulfur</keyword>
<dbReference type="GO" id="GO:0046872">
    <property type="term" value="F:metal ion binding"/>
    <property type="evidence" value="ECO:0007669"/>
    <property type="project" value="UniProtKB-KW"/>
</dbReference>
<dbReference type="EMBL" id="QMIE01000005">
    <property type="protein sequence ID" value="TVM17873.1"/>
    <property type="molecule type" value="Genomic_DNA"/>
</dbReference>
<dbReference type="PANTHER" id="PTHR40447:SF1">
    <property type="entry name" value="ANAEROBIC SULFITE REDUCTASE SUBUNIT A"/>
    <property type="match status" value="1"/>
</dbReference>
<evidence type="ECO:0000259" key="4">
    <source>
        <dbReference type="PROSITE" id="PS51379"/>
    </source>
</evidence>
<dbReference type="GO" id="GO:0051536">
    <property type="term" value="F:iron-sulfur cluster binding"/>
    <property type="evidence" value="ECO:0007669"/>
    <property type="project" value="UniProtKB-KW"/>
</dbReference>
<dbReference type="AlphaFoldDB" id="A0A7M3MGJ1"/>
<reference evidence="5 6" key="1">
    <citation type="submission" date="2018-06" db="EMBL/GenBank/DDBJ databases">
        <title>Complete genome of Desulfovibrio indonesiensis P37SLT.</title>
        <authorList>
            <person name="Crispim J.S."/>
            <person name="Vidigal P.M.P."/>
            <person name="Silva L.C.F."/>
            <person name="Laguardia C.N."/>
            <person name="Araujo L.C."/>
            <person name="Dias R.S."/>
            <person name="Sousa M.P."/>
            <person name="Paula S.O."/>
            <person name="Silva C."/>
        </authorList>
    </citation>
    <scope>NUCLEOTIDE SEQUENCE [LARGE SCALE GENOMIC DNA]</scope>
    <source>
        <strain evidence="5 6">P37SLT</strain>
    </source>
</reference>
<feature type="domain" description="4Fe-4S ferredoxin-type" evidence="4">
    <location>
        <begin position="308"/>
        <end position="338"/>
    </location>
</feature>
<proteinExistence type="predicted"/>
<dbReference type="SUPFAM" id="SSF46548">
    <property type="entry name" value="alpha-helical ferredoxin"/>
    <property type="match status" value="1"/>
</dbReference>
<dbReference type="RefSeq" id="WP_144302526.1">
    <property type="nucleotide sequence ID" value="NZ_QMIE01000005.1"/>
</dbReference>
<organism evidence="5 6">
    <name type="scientific">Oceanidesulfovibrio indonesiensis</name>
    <dbReference type="NCBI Taxonomy" id="54767"/>
    <lineage>
        <taxon>Bacteria</taxon>
        <taxon>Pseudomonadati</taxon>
        <taxon>Thermodesulfobacteriota</taxon>
        <taxon>Desulfovibrionia</taxon>
        <taxon>Desulfovibrionales</taxon>
        <taxon>Desulfovibrionaceae</taxon>
        <taxon>Oceanidesulfovibrio</taxon>
    </lineage>
</organism>
<accession>A0A7M3MGJ1</accession>
<keyword evidence="6" id="KW-1185">Reference proteome</keyword>
<dbReference type="PROSITE" id="PS51379">
    <property type="entry name" value="4FE4S_FER_2"/>
    <property type="match status" value="2"/>
</dbReference>
<dbReference type="OrthoDB" id="9795302at2"/>
<dbReference type="InterPro" id="IPR017900">
    <property type="entry name" value="4Fe4S_Fe_S_CS"/>
</dbReference>
<evidence type="ECO:0000256" key="2">
    <source>
        <dbReference type="ARBA" id="ARBA00023004"/>
    </source>
</evidence>